<accession>A0AAE9Z5B3</accession>
<name>A0AAE9Z5B3_9GAMM</name>
<reference evidence="1 2" key="1">
    <citation type="journal article" date="2015" name="Genome Announc.">
        <title>Draft Genome Sequences of Marine Isolates of Thalassomonas viridans and Thalassomonas actiniarum.</title>
        <authorList>
            <person name="Olonade I."/>
            <person name="van Zyl L.J."/>
            <person name="Trindade M."/>
        </authorList>
    </citation>
    <scope>NUCLEOTIDE SEQUENCE [LARGE SCALE GENOMIC DNA]</scope>
    <source>
        <strain evidence="1 2">XOM25</strain>
    </source>
</reference>
<dbReference type="Proteomes" id="UP000032352">
    <property type="component" value="Chromosome"/>
</dbReference>
<evidence type="ECO:0000313" key="2">
    <source>
        <dbReference type="Proteomes" id="UP000032352"/>
    </source>
</evidence>
<organism evidence="1 2">
    <name type="scientific">Thalassomonas viridans</name>
    <dbReference type="NCBI Taxonomy" id="137584"/>
    <lineage>
        <taxon>Bacteria</taxon>
        <taxon>Pseudomonadati</taxon>
        <taxon>Pseudomonadota</taxon>
        <taxon>Gammaproteobacteria</taxon>
        <taxon>Alteromonadales</taxon>
        <taxon>Colwelliaceae</taxon>
        <taxon>Thalassomonas</taxon>
    </lineage>
</organism>
<reference evidence="1 2" key="2">
    <citation type="journal article" date="2022" name="Mar. Drugs">
        <title>Bioassay-Guided Fractionation Leads to the Detection of Cholic Acid Generated by the Rare Thalassomonas sp.</title>
        <authorList>
            <person name="Pheiffer F."/>
            <person name="Schneider Y.K."/>
            <person name="Hansen E.H."/>
            <person name="Andersen J.H."/>
            <person name="Isaksson J."/>
            <person name="Busche T."/>
            <person name="R C."/>
            <person name="Kalinowski J."/>
            <person name="Zyl L.V."/>
            <person name="Trindade M."/>
        </authorList>
    </citation>
    <scope>NUCLEOTIDE SEQUENCE [LARGE SCALE GENOMIC DNA]</scope>
    <source>
        <strain evidence="1 2">XOM25</strain>
    </source>
</reference>
<proteinExistence type="predicted"/>
<evidence type="ECO:0000313" key="1">
    <source>
        <dbReference type="EMBL" id="WDE06339.1"/>
    </source>
</evidence>
<dbReference type="EMBL" id="CP059733">
    <property type="protein sequence ID" value="WDE06339.1"/>
    <property type="molecule type" value="Genomic_DNA"/>
</dbReference>
<dbReference type="AlphaFoldDB" id="A0AAE9Z5B3"/>
<dbReference type="KEGG" id="tvd:SG34_005300"/>
<dbReference type="RefSeq" id="WP_044842682.1">
    <property type="nucleotide sequence ID" value="NZ_CP059733.1"/>
</dbReference>
<gene>
    <name evidence="1" type="ORF">SG34_005300</name>
</gene>
<protein>
    <submittedName>
        <fullName evidence="1">Uncharacterized protein</fullName>
    </submittedName>
</protein>
<keyword evidence="2" id="KW-1185">Reference proteome</keyword>
<sequence length="62" mass="6993">MESLAHDEFFPEKAQVELSGCLLARLIISGVLHCNECKCLDKNAKKIVWQSLLNCSLMEIDN</sequence>